<dbReference type="Gene3D" id="1.10.8.60">
    <property type="match status" value="1"/>
</dbReference>
<dbReference type="AlphaFoldDB" id="M1M4C0"/>
<dbReference type="GO" id="GO:0016887">
    <property type="term" value="F:ATP hydrolysis activity"/>
    <property type="evidence" value="ECO:0007669"/>
    <property type="project" value="InterPro"/>
</dbReference>
<dbReference type="GO" id="GO:0003677">
    <property type="term" value="F:DNA binding"/>
    <property type="evidence" value="ECO:0007669"/>
    <property type="project" value="InterPro"/>
</dbReference>
<dbReference type="eggNOG" id="COG2256">
    <property type="taxonomic scope" value="Bacteria"/>
</dbReference>
<dbReference type="Gene3D" id="1.20.272.10">
    <property type="match status" value="1"/>
</dbReference>
<comment type="function">
    <text evidence="1">DNA-dependent ATPase that plays important roles in cellular responses to stalled DNA replication processes.</text>
</comment>
<dbReference type="EMBL" id="CP003803">
    <property type="protein sequence ID" value="AGF47065.1"/>
    <property type="molecule type" value="Genomic_DNA"/>
</dbReference>
<dbReference type="InterPro" id="IPR051314">
    <property type="entry name" value="AAA_ATPase_RarA/MGS1/WRNIP1"/>
</dbReference>
<evidence type="ECO:0000256" key="5">
    <source>
        <dbReference type="ARBA" id="ARBA00022741"/>
    </source>
</evidence>
<evidence type="ECO:0000313" key="8">
    <source>
        <dbReference type="EMBL" id="AGF47065.1"/>
    </source>
</evidence>
<accession>M1M4C0</accession>
<dbReference type="InterPro" id="IPR027417">
    <property type="entry name" value="P-loop_NTPase"/>
</dbReference>
<dbReference type="Gene3D" id="1.10.3710.10">
    <property type="entry name" value="DNA polymerase III clamp loader subunits, C-terminal domain"/>
    <property type="match status" value="1"/>
</dbReference>
<dbReference type="Pfam" id="PF12002">
    <property type="entry name" value="MgsA_C"/>
    <property type="match status" value="1"/>
</dbReference>
<dbReference type="HOGENOM" id="CLU_017985_0_3_4"/>
<dbReference type="FunFam" id="3.40.50.300:FF:000137">
    <property type="entry name" value="Replication-associated recombination protein A"/>
    <property type="match status" value="1"/>
</dbReference>
<dbReference type="GO" id="GO:0005524">
    <property type="term" value="F:ATP binding"/>
    <property type="evidence" value="ECO:0007669"/>
    <property type="project" value="UniProtKB-KW"/>
</dbReference>
<dbReference type="InterPro" id="IPR032423">
    <property type="entry name" value="AAA_assoc_2"/>
</dbReference>
<dbReference type="PANTHER" id="PTHR13779:SF7">
    <property type="entry name" value="ATPASE WRNIP1"/>
    <property type="match status" value="1"/>
</dbReference>
<dbReference type="InterPro" id="IPR008921">
    <property type="entry name" value="DNA_pol3_clamp-load_cplx_C"/>
</dbReference>
<keyword evidence="5" id="KW-0547">Nucleotide-binding</keyword>
<evidence type="ECO:0000259" key="7">
    <source>
        <dbReference type="SMART" id="SM00382"/>
    </source>
</evidence>
<keyword evidence="6" id="KW-0067">ATP-binding</keyword>
<dbReference type="Pfam" id="PF00004">
    <property type="entry name" value="AAA"/>
    <property type="match status" value="1"/>
</dbReference>
<protein>
    <recommendedName>
        <fullName evidence="3">Replication-associated recombination protein A</fullName>
    </recommendedName>
</protein>
<evidence type="ECO:0000256" key="4">
    <source>
        <dbReference type="ARBA" id="ARBA00022705"/>
    </source>
</evidence>
<dbReference type="PANTHER" id="PTHR13779">
    <property type="entry name" value="WERNER HELICASE-INTERACTING PROTEIN 1 FAMILY MEMBER"/>
    <property type="match status" value="1"/>
</dbReference>
<dbReference type="GO" id="GO:0017116">
    <property type="term" value="F:single-stranded DNA helicase activity"/>
    <property type="evidence" value="ECO:0007669"/>
    <property type="project" value="TreeGrafter"/>
</dbReference>
<dbReference type="Gene3D" id="3.40.50.300">
    <property type="entry name" value="P-loop containing nucleotide triphosphate hydrolases"/>
    <property type="match status" value="1"/>
</dbReference>
<dbReference type="Pfam" id="PF16193">
    <property type="entry name" value="AAA_assoc_2"/>
    <property type="match status" value="1"/>
</dbReference>
<dbReference type="STRING" id="1208919.CDSE_0809"/>
<evidence type="ECO:0000256" key="6">
    <source>
        <dbReference type="ARBA" id="ARBA00022840"/>
    </source>
</evidence>
<dbReference type="PATRIC" id="fig|1208919.3.peg.506"/>
<organism evidence="8 9">
    <name type="scientific">Candidatus Kinetoplastidibacterium desouzai TCC079E</name>
    <dbReference type="NCBI Taxonomy" id="1208919"/>
    <lineage>
        <taxon>Bacteria</taxon>
        <taxon>Pseudomonadati</taxon>
        <taxon>Pseudomonadota</taxon>
        <taxon>Betaproteobacteria</taxon>
        <taxon>Candidatus Kinetoplastidibacterium</taxon>
    </lineage>
</organism>
<dbReference type="GO" id="GO:0006261">
    <property type="term" value="P:DNA-templated DNA replication"/>
    <property type="evidence" value="ECO:0007669"/>
    <property type="project" value="TreeGrafter"/>
</dbReference>
<dbReference type="GO" id="GO:0008047">
    <property type="term" value="F:enzyme activator activity"/>
    <property type="evidence" value="ECO:0007669"/>
    <property type="project" value="TreeGrafter"/>
</dbReference>
<evidence type="ECO:0000256" key="3">
    <source>
        <dbReference type="ARBA" id="ARBA00020776"/>
    </source>
</evidence>
<dbReference type="InterPro" id="IPR003959">
    <property type="entry name" value="ATPase_AAA_core"/>
</dbReference>
<dbReference type="CDD" id="cd00009">
    <property type="entry name" value="AAA"/>
    <property type="match status" value="1"/>
</dbReference>
<evidence type="ECO:0000256" key="2">
    <source>
        <dbReference type="ARBA" id="ARBA00008959"/>
    </source>
</evidence>
<dbReference type="InterPro" id="IPR021886">
    <property type="entry name" value="MgsA_C"/>
</dbReference>
<evidence type="ECO:0000313" key="9">
    <source>
        <dbReference type="Proteomes" id="UP000011547"/>
    </source>
</evidence>
<dbReference type="SUPFAM" id="SSF48019">
    <property type="entry name" value="post-AAA+ oligomerization domain-like"/>
    <property type="match status" value="1"/>
</dbReference>
<gene>
    <name evidence="8" type="ORF">CDSE_0809</name>
</gene>
<evidence type="ECO:0000256" key="1">
    <source>
        <dbReference type="ARBA" id="ARBA00002393"/>
    </source>
</evidence>
<comment type="similarity">
    <text evidence="2">Belongs to the AAA ATPase family. RarA/MGS1/WRNIP1 subfamily.</text>
</comment>
<name>M1M4C0_9PROT</name>
<dbReference type="GO" id="GO:0000731">
    <property type="term" value="P:DNA synthesis involved in DNA repair"/>
    <property type="evidence" value="ECO:0007669"/>
    <property type="project" value="TreeGrafter"/>
</dbReference>
<keyword evidence="4" id="KW-0235">DNA replication</keyword>
<feature type="domain" description="AAA+ ATPase" evidence="7">
    <location>
        <begin position="42"/>
        <end position="158"/>
    </location>
</feature>
<dbReference type="KEGG" id="kde:CDSE_0809"/>
<dbReference type="OrthoDB" id="9778364at2"/>
<dbReference type="FunFam" id="1.20.272.10:FF:000001">
    <property type="entry name" value="Putative AAA family ATPase"/>
    <property type="match status" value="1"/>
</dbReference>
<dbReference type="InterPro" id="IPR003593">
    <property type="entry name" value="AAA+_ATPase"/>
</dbReference>
<dbReference type="SUPFAM" id="SSF52540">
    <property type="entry name" value="P-loop containing nucleoside triphosphate hydrolases"/>
    <property type="match status" value="1"/>
</dbReference>
<dbReference type="SMART" id="SM00382">
    <property type="entry name" value="AAA"/>
    <property type="match status" value="1"/>
</dbReference>
<sequence>MVNNMSVPLAELLRPKEIKDFVGQDHLLSDGRPLRLAIEKNKMHSMILWGPPGVGKTTLARLLSDSSSFEFVSMSAVLSGIKEIRDIIYNAEKSKNKGIDTVLFVDEVHRFNKSQQDVFLPYIEEGLFYFVGATTENPAFEINSALLSRLKVYVMKPLNFDDLQKILLRALDFLNKDLSPKSINLSQDVCVNLISFSDGDGRKLINYLDILFEHALASNVYEIDHNWFVNNFSKDLNVFDKRGDAFYDQMSALHKSMRGSNPDAALYWFQRMIDGGVDPSYLIRRLLRFATEDIGLADPRAIALSMSCADTYERLGSPEGELALANAIVYMSCAAKSNSVYNAYKSSMQYVKKHGSNPVPLHLRNASTMFEKKLGYGRDYRYVHNEPLGYVPLEQYFPDGLDAVFYKPTEFGLEAKIKQKLVFLKNLDKQEKNKS</sequence>
<dbReference type="Proteomes" id="UP000011547">
    <property type="component" value="Chromosome"/>
</dbReference>
<keyword evidence="9" id="KW-1185">Reference proteome</keyword>
<proteinExistence type="inferred from homology"/>
<reference evidence="8 9" key="1">
    <citation type="journal article" date="2013" name="Genome Biol. Evol.">
        <title>Genome evolution and phylogenomic analysis of candidatus kinetoplastibacterium, the betaproteobacterial endosymbionts of strigomonas and angomonas.</title>
        <authorList>
            <person name="Alves J.M."/>
            <person name="Serrano M.G."/>
            <person name="Maia da Silva F."/>
            <person name="Voegtly L.J."/>
            <person name="Matveyev A.V."/>
            <person name="Teixeira M.M."/>
            <person name="Camargo E.P."/>
            <person name="Buck G.A."/>
        </authorList>
    </citation>
    <scope>NUCLEOTIDE SEQUENCE [LARGE SCALE GENOMIC DNA]</scope>
    <source>
        <strain evidence="8 9">TCC079E</strain>
    </source>
</reference>
<dbReference type="CDD" id="cd18139">
    <property type="entry name" value="HLD_clamp_RarA"/>
    <property type="match status" value="1"/>
</dbReference>